<proteinExistence type="predicted"/>
<keyword evidence="5" id="KW-1133">Transmembrane helix</keyword>
<evidence type="ECO:0000313" key="10">
    <source>
        <dbReference type="EMBL" id="GLR25422.1"/>
    </source>
</evidence>
<evidence type="ECO:0000313" key="11">
    <source>
        <dbReference type="Proteomes" id="UP001156664"/>
    </source>
</evidence>
<evidence type="ECO:0000256" key="3">
    <source>
        <dbReference type="ARBA" id="ARBA00022475"/>
    </source>
</evidence>
<accession>A0ABQ5YMR7</accession>
<reference evidence="11" key="1">
    <citation type="journal article" date="2019" name="Int. J. Syst. Evol. Microbiol.">
        <title>The Global Catalogue of Microorganisms (GCM) 10K type strain sequencing project: providing services to taxonomists for standard genome sequencing and annotation.</title>
        <authorList>
            <consortium name="The Broad Institute Genomics Platform"/>
            <consortium name="The Broad Institute Genome Sequencing Center for Infectious Disease"/>
            <person name="Wu L."/>
            <person name="Ma J."/>
        </authorList>
    </citation>
    <scope>NUCLEOTIDE SEQUENCE [LARGE SCALE GENOMIC DNA]</scope>
    <source>
        <strain evidence="11">NBRC 105857</strain>
    </source>
</reference>
<evidence type="ECO:0000256" key="5">
    <source>
        <dbReference type="ARBA" id="ARBA00022989"/>
    </source>
</evidence>
<comment type="caution">
    <text evidence="10">The sequence shown here is derived from an EMBL/GenBank/DDBJ whole genome shotgun (WGS) entry which is preliminary data.</text>
</comment>
<dbReference type="GO" id="GO:0000428">
    <property type="term" value="C:DNA-directed RNA polymerase complex"/>
    <property type="evidence" value="ECO:0007669"/>
    <property type="project" value="UniProtKB-KW"/>
</dbReference>
<dbReference type="Pfam" id="PF10099">
    <property type="entry name" value="RskA_C"/>
    <property type="match status" value="1"/>
</dbReference>
<dbReference type="RefSeq" id="WP_284279770.1">
    <property type="nucleotide sequence ID" value="NZ_BSOJ01000006.1"/>
</dbReference>
<evidence type="ECO:0000256" key="1">
    <source>
        <dbReference type="ARBA" id="ARBA00004167"/>
    </source>
</evidence>
<evidence type="ECO:0000259" key="9">
    <source>
        <dbReference type="Pfam" id="PF10099"/>
    </source>
</evidence>
<keyword evidence="3" id="KW-1003">Cell membrane</keyword>
<evidence type="ECO:0000256" key="8">
    <source>
        <dbReference type="ARBA" id="ARBA00030803"/>
    </source>
</evidence>
<dbReference type="PANTHER" id="PTHR37461:SF1">
    <property type="entry name" value="ANTI-SIGMA-K FACTOR RSKA"/>
    <property type="match status" value="1"/>
</dbReference>
<dbReference type="InterPro" id="IPR018764">
    <property type="entry name" value="RskA_C"/>
</dbReference>
<keyword evidence="4" id="KW-0812">Transmembrane</keyword>
<evidence type="ECO:0000256" key="4">
    <source>
        <dbReference type="ARBA" id="ARBA00022692"/>
    </source>
</evidence>
<dbReference type="EMBL" id="BSOJ01000006">
    <property type="protein sequence ID" value="GLR25422.1"/>
    <property type="molecule type" value="Genomic_DNA"/>
</dbReference>
<evidence type="ECO:0000256" key="7">
    <source>
        <dbReference type="ARBA" id="ARBA00029829"/>
    </source>
</evidence>
<dbReference type="InterPro" id="IPR041916">
    <property type="entry name" value="Anti_sigma_zinc_sf"/>
</dbReference>
<keyword evidence="11" id="KW-1185">Reference proteome</keyword>
<evidence type="ECO:0000256" key="2">
    <source>
        <dbReference type="ARBA" id="ARBA00004236"/>
    </source>
</evidence>
<dbReference type="Proteomes" id="UP001156664">
    <property type="component" value="Unassembled WGS sequence"/>
</dbReference>
<comment type="subcellular location">
    <subcellularLocation>
        <location evidence="2">Cell membrane</location>
    </subcellularLocation>
    <subcellularLocation>
        <location evidence="1">Membrane</location>
        <topology evidence="1">Single-pass membrane protein</topology>
    </subcellularLocation>
</comment>
<name>A0ABQ5YMR7_9BURK</name>
<dbReference type="PANTHER" id="PTHR37461">
    <property type="entry name" value="ANTI-SIGMA-K FACTOR RSKA"/>
    <property type="match status" value="1"/>
</dbReference>
<organism evidence="10 11">
    <name type="scientific">Limnobacter litoralis</name>
    <dbReference type="NCBI Taxonomy" id="481366"/>
    <lineage>
        <taxon>Bacteria</taxon>
        <taxon>Pseudomonadati</taxon>
        <taxon>Pseudomonadota</taxon>
        <taxon>Betaproteobacteria</taxon>
        <taxon>Burkholderiales</taxon>
        <taxon>Burkholderiaceae</taxon>
        <taxon>Limnobacter</taxon>
    </lineage>
</organism>
<keyword evidence="6" id="KW-0472">Membrane</keyword>
<protein>
    <recommendedName>
        <fullName evidence="8">Regulator of SigK</fullName>
    </recommendedName>
    <alternativeName>
        <fullName evidence="7">Sigma-K anti-sigma factor RskA</fullName>
    </alternativeName>
</protein>
<dbReference type="Gene3D" id="1.10.10.1320">
    <property type="entry name" value="Anti-sigma factor, zinc-finger domain"/>
    <property type="match status" value="1"/>
</dbReference>
<evidence type="ECO:0000256" key="6">
    <source>
        <dbReference type="ARBA" id="ARBA00023136"/>
    </source>
</evidence>
<gene>
    <name evidence="10" type="ORF">GCM10007875_05100</name>
</gene>
<dbReference type="InterPro" id="IPR051474">
    <property type="entry name" value="Anti-sigma-K/W_factor"/>
</dbReference>
<keyword evidence="10" id="KW-0804">Transcription</keyword>
<sequence length="241" mass="25922">MSESQTDLKHMDAGEYVLGVLSDSERRDFEARMAQDPALTRAVQDWTDHFATLSTRIDAPPAPGGVWRRISSSLDTEGNKSSIGSSRWLSTLWKGWAVGATVALVGVSSQLFSVHSPAARYVAILKNPQPGGNLDQGEWLVEAQANGTVALYQIGRLPLQTPPQEQGKSLQFWTKEPGAKGPTSLGLVELGKPLVLPASALPALMDQQLFEVTLEPRNGSPYDKPSGPVLLVGRAVALNQN</sequence>
<keyword evidence="10" id="KW-0240">DNA-directed RNA polymerase</keyword>
<feature type="domain" description="Anti-sigma K factor RskA C-terminal" evidence="9">
    <location>
        <begin position="96"/>
        <end position="229"/>
    </location>
</feature>